<evidence type="ECO:0000256" key="4">
    <source>
        <dbReference type="PIRSR" id="PIRSR000105-1"/>
    </source>
</evidence>
<comment type="pathway">
    <text evidence="1">Lipid metabolism; butanoate metabolism.</text>
</comment>
<dbReference type="Gene3D" id="3.40.50.720">
    <property type="entry name" value="NAD(P)-binding Rossmann-like Domain"/>
    <property type="match status" value="1"/>
</dbReference>
<dbReference type="InterPro" id="IPR006176">
    <property type="entry name" value="3-OHacyl-CoA_DH_NAD-bd"/>
</dbReference>
<dbReference type="EMBL" id="JALBUF010000007">
    <property type="protein sequence ID" value="MCI0183927.1"/>
    <property type="molecule type" value="Genomic_DNA"/>
</dbReference>
<dbReference type="EC" id="1.1.1.157" evidence="7"/>
<comment type="caution">
    <text evidence="7">The sequence shown here is derived from an EMBL/GenBank/DDBJ whole genome shotgun (WGS) entry which is preliminary data.</text>
</comment>
<dbReference type="PIRSF" id="PIRSF000105">
    <property type="entry name" value="HCDH"/>
    <property type="match status" value="1"/>
</dbReference>
<gene>
    <name evidence="7" type="primary">hbd</name>
    <name evidence="7" type="ORF">MM817_02219</name>
</gene>
<dbReference type="GO" id="GO:0070403">
    <property type="term" value="F:NAD+ binding"/>
    <property type="evidence" value="ECO:0007669"/>
    <property type="project" value="InterPro"/>
</dbReference>
<reference evidence="7" key="1">
    <citation type="submission" date="2022-03" db="EMBL/GenBank/DDBJ databases">
        <title>Draft Genome Sequence of Firmicute Strain S0AB, a Heterotrophic Iron/Sulfur-Oxidizing Extreme Acidophile.</title>
        <authorList>
            <person name="Vergara E."/>
            <person name="Pakostova E."/>
            <person name="Johnson D.B."/>
            <person name="Holmes D.S."/>
        </authorList>
    </citation>
    <scope>NUCLEOTIDE SEQUENCE</scope>
    <source>
        <strain evidence="7">S0AB</strain>
    </source>
</reference>
<keyword evidence="8" id="KW-1185">Reference proteome</keyword>
<sequence length="284" mass="31134">MLSQEKTIGVLGAGLMGHGITLLAAKAGYKTTMVDQSEEIVEKAMQIIKKNLRHEVNSNKITETIAENISNCITLSSQVEDLQFCDVVIEAIPEVLTLKKDAFSLLDKICKPSTILATNTSQLSISEIASATQRVNQVIGMHFFYPAQIMQLVEIPLGEHTSQETRDSIVNIAKNMGKSPIVCKDSPGFIVNRLLAGMMVEATRMYDEQVASIEDIDRAIKLGLGHPMGPYELFDFSGIDTMVRAADGLRDALGERFLLGTGIRSKMRAGDLGRKTGKGFYTYE</sequence>
<evidence type="ECO:0000313" key="8">
    <source>
        <dbReference type="Proteomes" id="UP001139263"/>
    </source>
</evidence>
<dbReference type="RefSeq" id="WP_241714902.1">
    <property type="nucleotide sequence ID" value="NZ_JALBUF010000007.1"/>
</dbReference>
<evidence type="ECO:0000256" key="1">
    <source>
        <dbReference type="ARBA" id="ARBA00005086"/>
    </source>
</evidence>
<proteinExistence type="inferred from homology"/>
<dbReference type="Proteomes" id="UP001139263">
    <property type="component" value="Unassembled WGS sequence"/>
</dbReference>
<dbReference type="SUPFAM" id="SSF48179">
    <property type="entry name" value="6-phosphogluconate dehydrogenase C-terminal domain-like"/>
    <property type="match status" value="1"/>
</dbReference>
<dbReference type="FunFam" id="3.40.50.720:FF:000009">
    <property type="entry name" value="Fatty oxidation complex, alpha subunit"/>
    <property type="match status" value="1"/>
</dbReference>
<dbReference type="InterPro" id="IPR006108">
    <property type="entry name" value="3HC_DH_C"/>
</dbReference>
<feature type="domain" description="3-hydroxyacyl-CoA dehydrogenase C-terminal" evidence="5">
    <location>
        <begin position="188"/>
        <end position="283"/>
    </location>
</feature>
<dbReference type="AlphaFoldDB" id="A0A9X2AF10"/>
<dbReference type="Pfam" id="PF02737">
    <property type="entry name" value="3HCDH_N"/>
    <property type="match status" value="1"/>
</dbReference>
<dbReference type="GO" id="GO:0006631">
    <property type="term" value="P:fatty acid metabolic process"/>
    <property type="evidence" value="ECO:0007669"/>
    <property type="project" value="InterPro"/>
</dbReference>
<dbReference type="InterPro" id="IPR008927">
    <property type="entry name" value="6-PGluconate_DH-like_C_sf"/>
</dbReference>
<evidence type="ECO:0000259" key="6">
    <source>
        <dbReference type="Pfam" id="PF02737"/>
    </source>
</evidence>
<accession>A0A9X2AF10</accession>
<organism evidence="7 8">
    <name type="scientific">Sulfoacidibacillus ferrooxidans</name>
    <dbReference type="NCBI Taxonomy" id="2005001"/>
    <lineage>
        <taxon>Bacteria</taxon>
        <taxon>Bacillati</taxon>
        <taxon>Bacillota</taxon>
        <taxon>Bacilli</taxon>
        <taxon>Bacillales</taxon>
        <taxon>Alicyclobacillaceae</taxon>
        <taxon>Sulfoacidibacillus</taxon>
    </lineage>
</organism>
<evidence type="ECO:0000313" key="7">
    <source>
        <dbReference type="EMBL" id="MCI0183927.1"/>
    </source>
</evidence>
<dbReference type="Gene3D" id="1.10.1040.10">
    <property type="entry name" value="N-(1-d-carboxylethyl)-l-norvaline Dehydrogenase, domain 2"/>
    <property type="match status" value="1"/>
</dbReference>
<evidence type="ECO:0000259" key="5">
    <source>
        <dbReference type="Pfam" id="PF00725"/>
    </source>
</evidence>
<protein>
    <submittedName>
        <fullName evidence="7">3-hydroxybutyryl-CoA dehydrogenase</fullName>
        <ecNumber evidence="7">1.1.1.157</ecNumber>
    </submittedName>
</protein>
<dbReference type="InterPro" id="IPR036291">
    <property type="entry name" value="NAD(P)-bd_dom_sf"/>
</dbReference>
<feature type="site" description="Important for catalytic activity" evidence="4">
    <location>
        <position position="142"/>
    </location>
</feature>
<evidence type="ECO:0000256" key="3">
    <source>
        <dbReference type="ARBA" id="ARBA00023002"/>
    </source>
</evidence>
<dbReference type="InterPro" id="IPR022694">
    <property type="entry name" value="3-OHacyl-CoA_DH"/>
</dbReference>
<keyword evidence="3 7" id="KW-0560">Oxidoreductase</keyword>
<dbReference type="SUPFAM" id="SSF51735">
    <property type="entry name" value="NAD(P)-binding Rossmann-fold domains"/>
    <property type="match status" value="1"/>
</dbReference>
<name>A0A9X2AF10_9BACL</name>
<dbReference type="InterPro" id="IPR013328">
    <property type="entry name" value="6PGD_dom2"/>
</dbReference>
<dbReference type="Pfam" id="PF00725">
    <property type="entry name" value="3HCDH"/>
    <property type="match status" value="1"/>
</dbReference>
<feature type="domain" description="3-hydroxyacyl-CoA dehydrogenase NAD binding" evidence="6">
    <location>
        <begin position="7"/>
        <end position="185"/>
    </location>
</feature>
<dbReference type="PANTHER" id="PTHR48075">
    <property type="entry name" value="3-HYDROXYACYL-COA DEHYDROGENASE FAMILY PROTEIN"/>
    <property type="match status" value="1"/>
</dbReference>
<dbReference type="GO" id="GO:0008691">
    <property type="term" value="F:3-hydroxybutyryl-CoA dehydrogenase activity"/>
    <property type="evidence" value="ECO:0007669"/>
    <property type="project" value="UniProtKB-EC"/>
</dbReference>
<evidence type="ECO:0000256" key="2">
    <source>
        <dbReference type="ARBA" id="ARBA00009463"/>
    </source>
</evidence>
<comment type="similarity">
    <text evidence="2">Belongs to the 3-hydroxyacyl-CoA dehydrogenase family.</text>
</comment>
<dbReference type="PANTHER" id="PTHR48075:SF5">
    <property type="entry name" value="3-HYDROXYBUTYRYL-COA DEHYDROGENASE"/>
    <property type="match status" value="1"/>
</dbReference>